<dbReference type="GO" id="GO:0003700">
    <property type="term" value="F:DNA-binding transcription factor activity"/>
    <property type="evidence" value="ECO:0007669"/>
    <property type="project" value="InterPro"/>
</dbReference>
<dbReference type="RefSeq" id="WP_011368465.1">
    <property type="nucleotide sequence ID" value="NC_007519.1"/>
</dbReference>
<keyword evidence="1" id="KW-0238">DNA-binding</keyword>
<evidence type="ECO:0000259" key="2">
    <source>
        <dbReference type="PROSITE" id="PS50937"/>
    </source>
</evidence>
<name>Q30Y17_OLEA2</name>
<dbReference type="SUPFAM" id="SSF46955">
    <property type="entry name" value="Putative DNA-binding domain"/>
    <property type="match status" value="1"/>
</dbReference>
<dbReference type="InterPro" id="IPR000551">
    <property type="entry name" value="MerR-type_HTH_dom"/>
</dbReference>
<dbReference type="eggNOG" id="COG0789">
    <property type="taxonomic scope" value="Bacteria"/>
</dbReference>
<dbReference type="Pfam" id="PF13411">
    <property type="entry name" value="MerR_1"/>
    <property type="match status" value="1"/>
</dbReference>
<dbReference type="SMART" id="SM00422">
    <property type="entry name" value="HTH_MERR"/>
    <property type="match status" value="1"/>
</dbReference>
<dbReference type="InterPro" id="IPR047057">
    <property type="entry name" value="MerR_fam"/>
</dbReference>
<dbReference type="EMBL" id="CP000112">
    <property type="protein sequence ID" value="ABB39429.1"/>
    <property type="molecule type" value="Genomic_DNA"/>
</dbReference>
<reference evidence="3 4" key="1">
    <citation type="journal article" date="2011" name="J. Bacteriol.">
        <title>Complete genome sequence and updated annotation of Desulfovibrio alaskensis G20.</title>
        <authorList>
            <person name="Hauser L.J."/>
            <person name="Land M.L."/>
            <person name="Brown S.D."/>
            <person name="Larimer F."/>
            <person name="Keller K.L."/>
            <person name="Rapp-Giles B.J."/>
            <person name="Price M.N."/>
            <person name="Lin M."/>
            <person name="Bruce D.C."/>
            <person name="Detter J.C."/>
            <person name="Tapia R."/>
            <person name="Han C.S."/>
            <person name="Goodwin L.A."/>
            <person name="Cheng J.F."/>
            <person name="Pitluck S."/>
            <person name="Copeland A."/>
            <person name="Lucas S."/>
            <person name="Nolan M."/>
            <person name="Lapidus A.L."/>
            <person name="Palumbo A.V."/>
            <person name="Wall J.D."/>
        </authorList>
    </citation>
    <scope>NUCLEOTIDE SEQUENCE [LARGE SCALE GENOMIC DNA]</scope>
    <source>
        <strain evidence="4">ATCC BAA 1058 / DSM 17464 / G20</strain>
    </source>
</reference>
<dbReference type="STRING" id="207559.Dde_2633"/>
<dbReference type="PROSITE" id="PS50937">
    <property type="entry name" value="HTH_MERR_2"/>
    <property type="match status" value="1"/>
</dbReference>
<evidence type="ECO:0000256" key="1">
    <source>
        <dbReference type="ARBA" id="ARBA00023125"/>
    </source>
</evidence>
<keyword evidence="4" id="KW-1185">Reference proteome</keyword>
<dbReference type="CDD" id="cd04765">
    <property type="entry name" value="HTH_MlrA-like_sg2"/>
    <property type="match status" value="1"/>
</dbReference>
<accession>Q30Y17</accession>
<feature type="domain" description="HTH merR-type" evidence="2">
    <location>
        <begin position="5"/>
        <end position="75"/>
    </location>
</feature>
<dbReference type="HOGENOM" id="CLU_045945_4_1_7"/>
<dbReference type="PANTHER" id="PTHR30204">
    <property type="entry name" value="REDOX-CYCLING DRUG-SENSING TRANSCRIPTIONAL ACTIVATOR SOXR"/>
    <property type="match status" value="1"/>
</dbReference>
<evidence type="ECO:0000313" key="4">
    <source>
        <dbReference type="Proteomes" id="UP000002710"/>
    </source>
</evidence>
<dbReference type="Proteomes" id="UP000002710">
    <property type="component" value="Chromosome"/>
</dbReference>
<organism evidence="3 4">
    <name type="scientific">Oleidesulfovibrio alaskensis (strain ATCC BAA-1058 / DSM 17464 / G20)</name>
    <name type="common">Desulfovibrio alaskensis</name>
    <dbReference type="NCBI Taxonomy" id="207559"/>
    <lineage>
        <taxon>Bacteria</taxon>
        <taxon>Pseudomonadati</taxon>
        <taxon>Thermodesulfobacteriota</taxon>
        <taxon>Desulfovibrionia</taxon>
        <taxon>Desulfovibrionales</taxon>
        <taxon>Desulfovibrionaceae</taxon>
        <taxon>Oleidesulfovibrio</taxon>
    </lineage>
</organism>
<dbReference type="Gene3D" id="1.10.1660.10">
    <property type="match status" value="1"/>
</dbReference>
<dbReference type="AlphaFoldDB" id="Q30Y17"/>
<dbReference type="InterPro" id="IPR009061">
    <property type="entry name" value="DNA-bd_dom_put_sf"/>
</dbReference>
<dbReference type="PANTHER" id="PTHR30204:SF15">
    <property type="entry name" value="BLL5018 PROTEIN"/>
    <property type="match status" value="1"/>
</dbReference>
<sequence length="123" mass="14049">MSGTVYRIGEAARLLNLKTYVLRFWETEFPQLVPERAESGQRLYTEENIALLRQIRYMLHEQGLTIEGARKVLAEQQSSRKQQAEPQTRAPAAPVAENGIVREVIDELQVLRTMLHAAGTDRM</sequence>
<gene>
    <name evidence="3" type="ordered locus">Dde_2633</name>
</gene>
<evidence type="ECO:0000313" key="3">
    <source>
        <dbReference type="EMBL" id="ABB39429.1"/>
    </source>
</evidence>
<proteinExistence type="predicted"/>
<dbReference type="GO" id="GO:0003677">
    <property type="term" value="F:DNA binding"/>
    <property type="evidence" value="ECO:0007669"/>
    <property type="project" value="UniProtKB-KW"/>
</dbReference>
<dbReference type="KEGG" id="dde:Dde_2633"/>
<protein>
    <submittedName>
        <fullName evidence="3">Transcriptional regulator, MerR family</fullName>
    </submittedName>
</protein>